<name>A0A914V5F5_9BILA</name>
<evidence type="ECO:0000256" key="1">
    <source>
        <dbReference type="SAM" id="MobiDB-lite"/>
    </source>
</evidence>
<feature type="region of interest" description="Disordered" evidence="1">
    <location>
        <begin position="1"/>
        <end position="107"/>
    </location>
</feature>
<keyword evidence="2" id="KW-1185">Reference proteome</keyword>
<reference evidence="3" key="1">
    <citation type="submission" date="2022-11" db="UniProtKB">
        <authorList>
            <consortium name="WormBaseParasite"/>
        </authorList>
    </citation>
    <scope>IDENTIFICATION</scope>
</reference>
<evidence type="ECO:0000313" key="2">
    <source>
        <dbReference type="Proteomes" id="UP000887566"/>
    </source>
</evidence>
<dbReference type="WBParaSite" id="PSAMB.scaffold1567size29920.g13818.t1">
    <property type="protein sequence ID" value="PSAMB.scaffold1567size29920.g13818.t1"/>
    <property type="gene ID" value="PSAMB.scaffold1567size29920.g13818"/>
</dbReference>
<feature type="compositionally biased region" description="Basic and acidic residues" evidence="1">
    <location>
        <begin position="9"/>
        <end position="26"/>
    </location>
</feature>
<evidence type="ECO:0000313" key="3">
    <source>
        <dbReference type="WBParaSite" id="PSAMB.scaffold1567size29920.g13818.t1"/>
    </source>
</evidence>
<proteinExistence type="predicted"/>
<protein>
    <submittedName>
        <fullName evidence="3">Uncharacterized protein</fullName>
    </submittedName>
</protein>
<feature type="compositionally biased region" description="Low complexity" evidence="1">
    <location>
        <begin position="33"/>
        <end position="54"/>
    </location>
</feature>
<organism evidence="2 3">
    <name type="scientific">Plectus sambesii</name>
    <dbReference type="NCBI Taxonomy" id="2011161"/>
    <lineage>
        <taxon>Eukaryota</taxon>
        <taxon>Metazoa</taxon>
        <taxon>Ecdysozoa</taxon>
        <taxon>Nematoda</taxon>
        <taxon>Chromadorea</taxon>
        <taxon>Plectida</taxon>
        <taxon>Plectina</taxon>
        <taxon>Plectoidea</taxon>
        <taxon>Plectidae</taxon>
        <taxon>Plectus</taxon>
    </lineage>
</organism>
<feature type="compositionally biased region" description="Polar residues" evidence="1">
    <location>
        <begin position="94"/>
        <end position="107"/>
    </location>
</feature>
<accession>A0A914V5F5</accession>
<sequence>MSQSLTGKNRPEEEKEDQRVADREPDSGYISPNNSSFDFNDSGAPCSSSSVVVSAVQPRASTPKSSVDADGEVLDWDMTRSQVFQRRRSLSEPGLSQSLRSTPSRMSSIATVETIDAATQTEPPSPPVTAPAEPIVAEVLPNNHLLDVAQQGPAGLHVLHAGNNHQIAIAFGNQLAAMGDMFNAQNDIPLALHAVFNHPLIAVRFVVGVHLPALPPWARNAVRWLTAVARVLLYPDNQL</sequence>
<dbReference type="AlphaFoldDB" id="A0A914V5F5"/>
<dbReference type="Proteomes" id="UP000887566">
    <property type="component" value="Unplaced"/>
</dbReference>